<sequence length="588" mass="63317">MAALGARAFVNVNVGVLGHVDSGKTSLVRVLSTQLSTAALDKHPQSQQRGITLDLGFSAFRVPHEQLIKDGSAAIENTDIQITLVDCPGHASLFKTILGGARIIDMVLLVVDAQKGLQPQTIESLLVAELAVAHHVVIALNKVDLLLPESEREVRIRSLETEIQRVLDAKFPRLRGQNVPIVAVAAAPADSADEAKDNNTNRVGDDTPFTDAVGISTLVETIRSHLYLPERNPTGPFSLAIDHCFAIQGNGTILTGTVLSGSVKVNDEVEIPSLQVVKKVKSMQMFKQSVTSATQGDRVAIRVNGLDASLVERGMAITPHSMPYVTQVVVPVHQIAFFQGTCKSGAKFHATINHTTVVAIATFFSPMHGAKFTTKTQFEPLRLYEYVAQIEPIADANSGGSDLKAVEEGKEIKSVSYFALLQFDQPVLCPRDALVICSRLDLDPKKFACRLAFHGHVQAIVTASSDSVAASSSLKTTSAGTDYVYASIDSLRIGKVKSREGNVDKVITTKDSSIRDVIAHSMFLKDVDWSVYTNAIVLLKTSRRLGKILGPFGKTGKFRVAMLDSTDDGGTSDAMPVAGEPIVLRSWC</sequence>
<dbReference type="InterPro" id="IPR009000">
    <property type="entry name" value="Transl_B-barrel_sf"/>
</dbReference>
<dbReference type="CDD" id="cd04094">
    <property type="entry name" value="eSelB_III"/>
    <property type="match status" value="1"/>
</dbReference>
<dbReference type="CDD" id="cd03696">
    <property type="entry name" value="SelB_II"/>
    <property type="match status" value="1"/>
</dbReference>
<dbReference type="GO" id="GO:0003746">
    <property type="term" value="F:translation elongation factor activity"/>
    <property type="evidence" value="ECO:0007669"/>
    <property type="project" value="TreeGrafter"/>
</dbReference>
<dbReference type="Pfam" id="PF03144">
    <property type="entry name" value="GTP_EFTU_D2"/>
    <property type="match status" value="1"/>
</dbReference>
<proteinExistence type="predicted"/>
<dbReference type="InterPro" id="IPR027417">
    <property type="entry name" value="P-loop_NTPase"/>
</dbReference>
<dbReference type="FunFam" id="2.40.30.10:FF:000052">
    <property type="entry name" value="Selenocysteine-specific elongation factor EF-Sec"/>
    <property type="match status" value="1"/>
</dbReference>
<protein>
    <recommendedName>
        <fullName evidence="1">Elongation factor Tu, chloroplastic</fullName>
    </recommendedName>
</protein>
<dbReference type="InterPro" id="IPR000795">
    <property type="entry name" value="T_Tr_GTP-bd_dom"/>
</dbReference>
<dbReference type="Gene3D" id="2.40.30.10">
    <property type="entry name" value="Translation factors"/>
    <property type="match status" value="1"/>
</dbReference>
<reference evidence="3" key="3">
    <citation type="submission" date="2015-02" db="UniProtKB">
        <authorList>
            <consortium name="EnsemblProtists"/>
        </authorList>
    </citation>
    <scope>IDENTIFICATION</scope>
    <source>
        <strain evidence="3">DAOM BR144</strain>
    </source>
</reference>
<dbReference type="Proteomes" id="UP000019132">
    <property type="component" value="Unassembled WGS sequence"/>
</dbReference>
<organism evidence="3 4">
    <name type="scientific">Globisporangium ultimum (strain ATCC 200006 / CBS 805.95 / DAOM BR144)</name>
    <name type="common">Pythium ultimum</name>
    <dbReference type="NCBI Taxonomy" id="431595"/>
    <lineage>
        <taxon>Eukaryota</taxon>
        <taxon>Sar</taxon>
        <taxon>Stramenopiles</taxon>
        <taxon>Oomycota</taxon>
        <taxon>Peronosporomycetes</taxon>
        <taxon>Pythiales</taxon>
        <taxon>Pythiaceae</taxon>
        <taxon>Globisporangium</taxon>
    </lineage>
</organism>
<dbReference type="InterPro" id="IPR004161">
    <property type="entry name" value="EFTu-like_2"/>
</dbReference>
<dbReference type="FunCoup" id="K3WNJ5">
    <property type="interactions" value="41"/>
</dbReference>
<dbReference type="PANTHER" id="PTHR43721">
    <property type="entry name" value="ELONGATION FACTOR TU-RELATED"/>
    <property type="match status" value="1"/>
</dbReference>
<evidence type="ECO:0000259" key="2">
    <source>
        <dbReference type="PROSITE" id="PS51722"/>
    </source>
</evidence>
<dbReference type="InterPro" id="IPR049393">
    <property type="entry name" value="eEFSec_III"/>
</dbReference>
<dbReference type="HOGENOM" id="CLU_019148_1_0_1"/>
<dbReference type="GO" id="GO:0005525">
    <property type="term" value="F:GTP binding"/>
    <property type="evidence" value="ECO:0007669"/>
    <property type="project" value="InterPro"/>
</dbReference>
<dbReference type="eggNOG" id="KOG0461">
    <property type="taxonomic scope" value="Eukaryota"/>
</dbReference>
<dbReference type="PANTHER" id="PTHR43721:SF11">
    <property type="entry name" value="SELENOCYSTEINE-SPECIFIC ELONGATION FACTOR"/>
    <property type="match status" value="1"/>
</dbReference>
<dbReference type="InParanoid" id="K3WNJ5"/>
<dbReference type="AlphaFoldDB" id="K3WNJ5"/>
<dbReference type="SUPFAM" id="SSF50447">
    <property type="entry name" value="Translation proteins"/>
    <property type="match status" value="1"/>
</dbReference>
<dbReference type="Pfam" id="PF21131">
    <property type="entry name" value="eEFSec_4th"/>
    <property type="match status" value="1"/>
</dbReference>
<dbReference type="SUPFAM" id="SSF52540">
    <property type="entry name" value="P-loop containing nucleoside triphosphate hydrolases"/>
    <property type="match status" value="1"/>
</dbReference>
<dbReference type="Pfam" id="PF21208">
    <property type="entry name" value="euk_SelB_III"/>
    <property type="match status" value="1"/>
</dbReference>
<dbReference type="InterPro" id="IPR050055">
    <property type="entry name" value="EF-Tu_GTPase"/>
</dbReference>
<name>K3WNJ5_GLOUD</name>
<dbReference type="EMBL" id="GL376604">
    <property type="status" value="NOT_ANNOTATED_CDS"/>
    <property type="molecule type" value="Genomic_DNA"/>
</dbReference>
<feature type="domain" description="Tr-type G" evidence="2">
    <location>
        <begin position="9"/>
        <end position="230"/>
    </location>
</feature>
<dbReference type="InterPro" id="IPR049394">
    <property type="entry name" value="eEFSec_C"/>
</dbReference>
<dbReference type="GO" id="GO:0003924">
    <property type="term" value="F:GTPase activity"/>
    <property type="evidence" value="ECO:0007669"/>
    <property type="project" value="InterPro"/>
</dbReference>
<evidence type="ECO:0000256" key="1">
    <source>
        <dbReference type="ARBA" id="ARBA00021392"/>
    </source>
</evidence>
<accession>K3WNJ5</accession>
<dbReference type="VEuPathDB" id="FungiDB:PYU1_G006525"/>
<dbReference type="PRINTS" id="PR00315">
    <property type="entry name" value="ELONGATNFCT"/>
</dbReference>
<reference evidence="4" key="2">
    <citation type="submission" date="2010-04" db="EMBL/GenBank/DDBJ databases">
        <authorList>
            <person name="Buell R."/>
            <person name="Hamilton J."/>
            <person name="Hostetler J."/>
        </authorList>
    </citation>
    <scope>NUCLEOTIDE SEQUENCE [LARGE SCALE GENOMIC DNA]</scope>
    <source>
        <strain evidence="4">DAOM:BR144</strain>
    </source>
</reference>
<reference evidence="4" key="1">
    <citation type="journal article" date="2010" name="Genome Biol.">
        <title>Genome sequence of the necrotrophic plant pathogen Pythium ultimum reveals original pathogenicity mechanisms and effector repertoire.</title>
        <authorList>
            <person name="Levesque C.A."/>
            <person name="Brouwer H."/>
            <person name="Cano L."/>
            <person name="Hamilton J.P."/>
            <person name="Holt C."/>
            <person name="Huitema E."/>
            <person name="Raffaele S."/>
            <person name="Robideau G.P."/>
            <person name="Thines M."/>
            <person name="Win J."/>
            <person name="Zerillo M.M."/>
            <person name="Beakes G.W."/>
            <person name="Boore J.L."/>
            <person name="Busam D."/>
            <person name="Dumas B."/>
            <person name="Ferriera S."/>
            <person name="Fuerstenberg S.I."/>
            <person name="Gachon C.M."/>
            <person name="Gaulin E."/>
            <person name="Govers F."/>
            <person name="Grenville-Briggs L."/>
            <person name="Horner N."/>
            <person name="Hostetler J."/>
            <person name="Jiang R.H."/>
            <person name="Johnson J."/>
            <person name="Krajaejun T."/>
            <person name="Lin H."/>
            <person name="Meijer H.J."/>
            <person name="Moore B."/>
            <person name="Morris P."/>
            <person name="Phuntmart V."/>
            <person name="Puiu D."/>
            <person name="Shetty J."/>
            <person name="Stajich J.E."/>
            <person name="Tripathy S."/>
            <person name="Wawra S."/>
            <person name="van West P."/>
            <person name="Whitty B.R."/>
            <person name="Coutinho P.M."/>
            <person name="Henrissat B."/>
            <person name="Martin F."/>
            <person name="Thomas P.D."/>
            <person name="Tyler B.M."/>
            <person name="De Vries R.P."/>
            <person name="Kamoun S."/>
            <person name="Yandell M."/>
            <person name="Tisserat N."/>
            <person name="Buell C.R."/>
        </authorList>
    </citation>
    <scope>NUCLEOTIDE SEQUENCE</scope>
    <source>
        <strain evidence="4">DAOM:BR144</strain>
    </source>
</reference>
<dbReference type="EnsemblProtists" id="PYU1_T006537">
    <property type="protein sequence ID" value="PYU1_T006537"/>
    <property type="gene ID" value="PYU1_G006525"/>
</dbReference>
<evidence type="ECO:0000313" key="3">
    <source>
        <dbReference type="EnsemblProtists" id="PYU1_T006537"/>
    </source>
</evidence>
<keyword evidence="4" id="KW-1185">Reference proteome</keyword>
<evidence type="ECO:0000313" key="4">
    <source>
        <dbReference type="Proteomes" id="UP000019132"/>
    </source>
</evidence>
<dbReference type="GO" id="GO:0001514">
    <property type="term" value="P:selenocysteine incorporation"/>
    <property type="evidence" value="ECO:0007669"/>
    <property type="project" value="TreeGrafter"/>
</dbReference>
<dbReference type="Gene3D" id="3.40.50.300">
    <property type="entry name" value="P-loop containing nucleotide triphosphate hydrolases"/>
    <property type="match status" value="1"/>
</dbReference>
<dbReference type="OMA" id="CFAIKGQ"/>
<dbReference type="Pfam" id="PF00009">
    <property type="entry name" value="GTP_EFTU"/>
    <property type="match status" value="1"/>
</dbReference>
<dbReference type="STRING" id="431595.K3WNJ5"/>
<dbReference type="PROSITE" id="PS51722">
    <property type="entry name" value="G_TR_2"/>
    <property type="match status" value="1"/>
</dbReference>